<feature type="compositionally biased region" description="Low complexity" evidence="1">
    <location>
        <begin position="12"/>
        <end position="29"/>
    </location>
</feature>
<gene>
    <name evidence="2" type="ordered locus">SCATT_06170</name>
</gene>
<feature type="region of interest" description="Disordered" evidence="1">
    <location>
        <begin position="1"/>
        <end position="52"/>
    </location>
</feature>
<dbReference type="EMBL" id="CP003219">
    <property type="protein sequence ID" value="AEW92988.1"/>
    <property type="molecule type" value="Genomic_DNA"/>
</dbReference>
<evidence type="ECO:0000313" key="3">
    <source>
        <dbReference type="Proteomes" id="UP000007842"/>
    </source>
</evidence>
<dbReference type="PATRIC" id="fig|1003195.29.peg.617"/>
<keyword evidence="3" id="KW-1185">Reference proteome</keyword>
<organism evidence="2 3">
    <name type="scientific">Streptantibioticus cattleyicolor (strain ATCC 35852 / DSM 46488 / JCM 4925 / NBRC 14057 / NRRL 8057)</name>
    <name type="common">Streptomyces cattleya</name>
    <dbReference type="NCBI Taxonomy" id="1003195"/>
    <lineage>
        <taxon>Bacteria</taxon>
        <taxon>Bacillati</taxon>
        <taxon>Actinomycetota</taxon>
        <taxon>Actinomycetes</taxon>
        <taxon>Kitasatosporales</taxon>
        <taxon>Streptomycetaceae</taxon>
        <taxon>Streptantibioticus</taxon>
    </lineage>
</organism>
<protein>
    <submittedName>
        <fullName evidence="2">Uncharacterized protein</fullName>
    </submittedName>
</protein>
<accession>G8WTA5</accession>
<feature type="compositionally biased region" description="Basic residues" evidence="1">
    <location>
        <begin position="1"/>
        <end position="11"/>
    </location>
</feature>
<reference evidence="3" key="1">
    <citation type="submission" date="2011-12" db="EMBL/GenBank/DDBJ databases">
        <title>Complete genome sequence of Streptomyces cattleya strain DSM 46488.</title>
        <authorList>
            <person name="Ou H.-Y."/>
            <person name="Li P."/>
            <person name="Zhao C."/>
            <person name="O'Hagan D."/>
            <person name="Deng Z."/>
        </authorList>
    </citation>
    <scope>NUCLEOTIDE SEQUENCE [LARGE SCALE GENOMIC DNA]</scope>
    <source>
        <strain evidence="3">ATCC 35852 / DSM 46488 / JCM 4925 / NBRC 14057 / NRRL 8057</strain>
    </source>
</reference>
<proteinExistence type="predicted"/>
<dbReference type="KEGG" id="scy:SCATT_06170"/>
<dbReference type="AlphaFoldDB" id="G8WTA5"/>
<dbReference type="Proteomes" id="UP000007842">
    <property type="component" value="Chromosome"/>
</dbReference>
<evidence type="ECO:0000313" key="2">
    <source>
        <dbReference type="EMBL" id="AEW92988.1"/>
    </source>
</evidence>
<evidence type="ECO:0000256" key="1">
    <source>
        <dbReference type="SAM" id="MobiDB-lite"/>
    </source>
</evidence>
<sequence length="52" mass="5871">MHRRPRRRLRQPRLTDPRATPARTTTRGDPPAPKGIRAMLDANGRTPPGSCR</sequence>
<name>G8WTA5_STREN</name>
<dbReference type="HOGENOM" id="CLU_3085062_0_0_11"/>